<dbReference type="InParanoid" id="Q23WV3"/>
<dbReference type="STRING" id="312017.Q23WV3"/>
<proteinExistence type="predicted"/>
<dbReference type="SUPFAM" id="SSF46565">
    <property type="entry name" value="Chaperone J-domain"/>
    <property type="match status" value="1"/>
</dbReference>
<dbReference type="PROSITE" id="PS50076">
    <property type="entry name" value="DNAJ_2"/>
    <property type="match status" value="1"/>
</dbReference>
<feature type="domain" description="J" evidence="2">
    <location>
        <begin position="99"/>
        <end position="179"/>
    </location>
</feature>
<dbReference type="HOGENOM" id="CLU_1405102_0_0_1"/>
<dbReference type="InterPro" id="IPR050817">
    <property type="entry name" value="DjlA_DnaK_co-chaperone"/>
</dbReference>
<dbReference type="InterPro" id="IPR018253">
    <property type="entry name" value="DnaJ_domain_CS"/>
</dbReference>
<dbReference type="AlphaFoldDB" id="Q23WV3"/>
<dbReference type="EMBL" id="GG662606">
    <property type="protein sequence ID" value="EAS00992.1"/>
    <property type="molecule type" value="Genomic_DNA"/>
</dbReference>
<dbReference type="Gene3D" id="1.10.287.110">
    <property type="entry name" value="DnaJ domain"/>
    <property type="match status" value="1"/>
</dbReference>
<dbReference type="GeneID" id="7823816"/>
<dbReference type="OrthoDB" id="10250354at2759"/>
<dbReference type="Pfam" id="PF00226">
    <property type="entry name" value="DnaJ"/>
    <property type="match status" value="1"/>
</dbReference>
<organism evidence="3 4">
    <name type="scientific">Tetrahymena thermophila (strain SB210)</name>
    <dbReference type="NCBI Taxonomy" id="312017"/>
    <lineage>
        <taxon>Eukaryota</taxon>
        <taxon>Sar</taxon>
        <taxon>Alveolata</taxon>
        <taxon>Ciliophora</taxon>
        <taxon>Intramacronucleata</taxon>
        <taxon>Oligohymenophorea</taxon>
        <taxon>Hymenostomatida</taxon>
        <taxon>Tetrahymenina</taxon>
        <taxon>Tetrahymenidae</taxon>
        <taxon>Tetrahymena</taxon>
    </lineage>
</organism>
<evidence type="ECO:0000313" key="3">
    <source>
        <dbReference type="EMBL" id="EAS00992.1"/>
    </source>
</evidence>
<accession>Q23WV3</accession>
<dbReference type="InterPro" id="IPR001623">
    <property type="entry name" value="DnaJ_domain"/>
</dbReference>
<evidence type="ECO:0000313" key="4">
    <source>
        <dbReference type="Proteomes" id="UP000009168"/>
    </source>
</evidence>
<dbReference type="PROSITE" id="PS00636">
    <property type="entry name" value="DNAJ_1"/>
    <property type="match status" value="1"/>
</dbReference>
<evidence type="ECO:0000256" key="1">
    <source>
        <dbReference type="SAM" id="MobiDB-lite"/>
    </source>
</evidence>
<dbReference type="CDD" id="cd06257">
    <property type="entry name" value="DnaJ"/>
    <property type="match status" value="1"/>
</dbReference>
<keyword evidence="4" id="KW-1185">Reference proteome</keyword>
<dbReference type="InterPro" id="IPR036869">
    <property type="entry name" value="J_dom_sf"/>
</dbReference>
<reference evidence="4" key="1">
    <citation type="journal article" date="2006" name="PLoS Biol.">
        <title>Macronuclear genome sequence of the ciliate Tetrahymena thermophila, a model eukaryote.</title>
        <authorList>
            <person name="Eisen J.A."/>
            <person name="Coyne R.S."/>
            <person name="Wu M."/>
            <person name="Wu D."/>
            <person name="Thiagarajan M."/>
            <person name="Wortman J.R."/>
            <person name="Badger J.H."/>
            <person name="Ren Q."/>
            <person name="Amedeo P."/>
            <person name="Jones K.M."/>
            <person name="Tallon L.J."/>
            <person name="Delcher A.L."/>
            <person name="Salzberg S.L."/>
            <person name="Silva J.C."/>
            <person name="Haas B.J."/>
            <person name="Majoros W.H."/>
            <person name="Farzad M."/>
            <person name="Carlton J.M."/>
            <person name="Smith R.K. Jr."/>
            <person name="Garg J."/>
            <person name="Pearlman R.E."/>
            <person name="Karrer K.M."/>
            <person name="Sun L."/>
            <person name="Manning G."/>
            <person name="Elde N.C."/>
            <person name="Turkewitz A.P."/>
            <person name="Asai D.J."/>
            <person name="Wilkes D.E."/>
            <person name="Wang Y."/>
            <person name="Cai H."/>
            <person name="Collins K."/>
            <person name="Stewart B.A."/>
            <person name="Lee S.R."/>
            <person name="Wilamowska K."/>
            <person name="Weinberg Z."/>
            <person name="Ruzzo W.L."/>
            <person name="Wloga D."/>
            <person name="Gaertig J."/>
            <person name="Frankel J."/>
            <person name="Tsao C.-C."/>
            <person name="Gorovsky M.A."/>
            <person name="Keeling P.J."/>
            <person name="Waller R.F."/>
            <person name="Patron N.J."/>
            <person name="Cherry J.M."/>
            <person name="Stover N.A."/>
            <person name="Krieger C.J."/>
            <person name="del Toro C."/>
            <person name="Ryder H.F."/>
            <person name="Williamson S.C."/>
            <person name="Barbeau R.A."/>
            <person name="Hamilton E.P."/>
            <person name="Orias E."/>
        </authorList>
    </citation>
    <scope>NUCLEOTIDE SEQUENCE [LARGE SCALE GENOMIC DNA]</scope>
    <source>
        <strain evidence="4">SB210</strain>
    </source>
</reference>
<dbReference type="RefSeq" id="XP_001021237.1">
    <property type="nucleotide sequence ID" value="XM_001021237.1"/>
</dbReference>
<dbReference type="Proteomes" id="UP000009168">
    <property type="component" value="Unassembled WGS sequence"/>
</dbReference>
<name>Q23WV3_TETTS</name>
<sequence>MFSSKLQFLEELNNQNFVFDKSNYTTPQKSPLQNRDQALSNSKYKINSQCQHQESDQSSQKNSVINSAINSQKKDLFSEHLNERRKEAINNFLLNYENDLYYILNIPHNASSQQIKQQFKKLSLLYHPDKQQQQRNQQDSQENSRNENNNDNEQNFIKILTAYNILSNDRLRQIYDEQGFQAAQNAMDKNSQDY</sequence>
<dbReference type="PANTHER" id="PTHR24074">
    <property type="entry name" value="CO-CHAPERONE PROTEIN DJLA"/>
    <property type="match status" value="1"/>
</dbReference>
<protein>
    <submittedName>
        <fullName evidence="3">DnaJ domain protein</fullName>
    </submittedName>
</protein>
<dbReference type="PRINTS" id="PR00625">
    <property type="entry name" value="JDOMAIN"/>
</dbReference>
<dbReference type="KEGG" id="tet:TTHERM_00777020"/>
<dbReference type="SMART" id="SM00271">
    <property type="entry name" value="DnaJ"/>
    <property type="match status" value="1"/>
</dbReference>
<feature type="compositionally biased region" description="Low complexity" evidence="1">
    <location>
        <begin position="133"/>
        <end position="153"/>
    </location>
</feature>
<gene>
    <name evidence="3" type="ORF">TTHERM_00777020</name>
</gene>
<evidence type="ECO:0000259" key="2">
    <source>
        <dbReference type="PROSITE" id="PS50076"/>
    </source>
</evidence>
<feature type="region of interest" description="Disordered" evidence="1">
    <location>
        <begin position="130"/>
        <end position="153"/>
    </location>
</feature>